<dbReference type="GeneID" id="92824043"/>
<proteinExistence type="predicted"/>
<gene>
    <name evidence="3" type="ORF">DW656_05775</name>
    <name evidence="2" type="ORF">HUU93_07745</name>
</gene>
<dbReference type="AlphaFoldDB" id="A0A414QUB8"/>
<dbReference type="Gene3D" id="3.40.50.300">
    <property type="entry name" value="P-loop containing nucleotide triphosphate hydrolases"/>
    <property type="match status" value="1"/>
</dbReference>
<reference evidence="2 5" key="3">
    <citation type="submission" date="2020-07" db="EMBL/GenBank/DDBJ databases">
        <title>Bacterial metabolism rescues the inhibition of intestinal drug absorption by food and drug additives.</title>
        <authorList>
            <person name="Zou L."/>
            <person name="Spanogiannopoulos P."/>
            <person name="Chien H.-C."/>
            <person name="Pieper L.M."/>
            <person name="Cai W."/>
            <person name="Khuri N."/>
            <person name="Pottel J."/>
            <person name="Vora B."/>
            <person name="Ni Z."/>
            <person name="Tsakalozou E."/>
            <person name="Zhang W."/>
            <person name="Shoichet B.K."/>
            <person name="Giacomini K.M."/>
            <person name="Turnbaugh P.J."/>
        </authorList>
    </citation>
    <scope>NUCLEOTIDE SEQUENCE [LARGE SCALE GENOMIC DNA]</scope>
    <source>
        <strain evidence="2 5">F22</strain>
    </source>
</reference>
<dbReference type="Proteomes" id="UP000554488">
    <property type="component" value="Unassembled WGS sequence"/>
</dbReference>
<dbReference type="InterPro" id="IPR027417">
    <property type="entry name" value="P-loop_NTPase"/>
</dbReference>
<dbReference type="Pfam" id="PF01695">
    <property type="entry name" value="IstB_IS21"/>
    <property type="match status" value="1"/>
</dbReference>
<dbReference type="NCBIfam" id="NF005992">
    <property type="entry name" value="PRK08116.1"/>
    <property type="match status" value="1"/>
</dbReference>
<evidence type="ECO:0000259" key="1">
    <source>
        <dbReference type="SMART" id="SM00382"/>
    </source>
</evidence>
<evidence type="ECO:0000313" key="5">
    <source>
        <dbReference type="Proteomes" id="UP000554488"/>
    </source>
</evidence>
<keyword evidence="2" id="KW-0547">Nucleotide-binding</keyword>
<dbReference type="CDD" id="cd00009">
    <property type="entry name" value="AAA"/>
    <property type="match status" value="1"/>
</dbReference>
<dbReference type="EMBL" id="QRHO01000005">
    <property type="protein sequence ID" value="RHF84383.1"/>
    <property type="molecule type" value="Genomic_DNA"/>
</dbReference>
<dbReference type="GO" id="GO:0005524">
    <property type="term" value="F:ATP binding"/>
    <property type="evidence" value="ECO:0007669"/>
    <property type="project" value="UniProtKB-KW"/>
</dbReference>
<dbReference type="GO" id="GO:0006260">
    <property type="term" value="P:DNA replication"/>
    <property type="evidence" value="ECO:0007669"/>
    <property type="project" value="TreeGrafter"/>
</dbReference>
<dbReference type="SMART" id="SM00382">
    <property type="entry name" value="AAA"/>
    <property type="match status" value="1"/>
</dbReference>
<name>A0A414QUB8_9FIRM</name>
<evidence type="ECO:0000313" key="4">
    <source>
        <dbReference type="Proteomes" id="UP000284579"/>
    </source>
</evidence>
<organism evidence="3 4">
    <name type="scientific">Coprococcus comes</name>
    <dbReference type="NCBI Taxonomy" id="410072"/>
    <lineage>
        <taxon>Bacteria</taxon>
        <taxon>Bacillati</taxon>
        <taxon>Bacillota</taxon>
        <taxon>Clostridia</taxon>
        <taxon>Lachnospirales</taxon>
        <taxon>Lachnospiraceae</taxon>
        <taxon>Coprococcus</taxon>
    </lineage>
</organism>
<feature type="domain" description="AAA+ ATPase" evidence="1">
    <location>
        <begin position="110"/>
        <end position="232"/>
    </location>
</feature>
<dbReference type="PANTHER" id="PTHR30050:SF4">
    <property type="entry name" value="ATP-BINDING PROTEIN RV3427C IN INSERTION SEQUENCE-RELATED"/>
    <property type="match status" value="1"/>
</dbReference>
<dbReference type="RefSeq" id="WP_008372090.1">
    <property type="nucleotide sequence ID" value="NZ_CP070062.1"/>
</dbReference>
<dbReference type="InterPro" id="IPR002611">
    <property type="entry name" value="IstB_ATP-bd"/>
</dbReference>
<reference evidence="3 4" key="1">
    <citation type="submission" date="2018-08" db="EMBL/GenBank/DDBJ databases">
        <title>A genome reference for cultivated species of the human gut microbiota.</title>
        <authorList>
            <person name="Zou Y."/>
            <person name="Xue W."/>
            <person name="Luo G."/>
        </authorList>
    </citation>
    <scope>NUCLEOTIDE SEQUENCE [LARGE SCALE GENOMIC DNA]</scope>
    <source>
        <strain evidence="3 4">AM23-3</strain>
    </source>
</reference>
<dbReference type="Proteomes" id="UP000284579">
    <property type="component" value="Unassembled WGS sequence"/>
</dbReference>
<accession>A0A414QUB8</accession>
<sequence length="271" mass="31210">MREEDTVCVGSDGLKYCKVCGEAKEAFFPKGGFMGMKKHSRQCVCDRKAYEEEQKYFKDKEHRELVSRNTSICFDESRMEEWTFENADMSDAVMHKAKNYVDNWEKMKRNHIGCLFWGPVGTGKSYVAGCIANELLKREVTVKMTNFNTIIDDIFPLADKTEYINALASYQLLIIDDLGVERNSEYALGIVFSVIDRRIRSGRPLIITTNLPLKEIKSETMLDKRRIYDRILEMCTPMYVGGTSKREAIASMKMEKAKTLLNTKNDRVYCG</sequence>
<keyword evidence="2" id="KW-0067">ATP-binding</keyword>
<dbReference type="EMBL" id="JABWDC010000023">
    <property type="protein sequence ID" value="NUN86486.1"/>
    <property type="molecule type" value="Genomic_DNA"/>
</dbReference>
<protein>
    <submittedName>
        <fullName evidence="3">AAA family ATPase</fullName>
    </submittedName>
    <submittedName>
        <fullName evidence="2">ATP-binding protein</fullName>
    </submittedName>
</protein>
<dbReference type="PANTHER" id="PTHR30050">
    <property type="entry name" value="CHROMOSOMAL REPLICATION INITIATOR PROTEIN DNAA"/>
    <property type="match status" value="1"/>
</dbReference>
<dbReference type="InterPro" id="IPR003593">
    <property type="entry name" value="AAA+_ATPase"/>
</dbReference>
<comment type="caution">
    <text evidence="3">The sequence shown here is derived from an EMBL/GenBank/DDBJ whole genome shotgun (WGS) entry which is preliminary data.</text>
</comment>
<evidence type="ECO:0000313" key="3">
    <source>
        <dbReference type="EMBL" id="RHF84383.1"/>
    </source>
</evidence>
<evidence type="ECO:0000313" key="2">
    <source>
        <dbReference type="EMBL" id="NUN86486.1"/>
    </source>
</evidence>
<reference evidence="2 5" key="2">
    <citation type="submission" date="2020-04" db="EMBL/GenBank/DDBJ databases">
        <authorList>
            <person name="Pieper L."/>
        </authorList>
    </citation>
    <scope>NUCLEOTIDE SEQUENCE [LARGE SCALE GENOMIC DNA]</scope>
    <source>
        <strain evidence="2 5">F22</strain>
    </source>
</reference>
<dbReference type="SUPFAM" id="SSF52540">
    <property type="entry name" value="P-loop containing nucleoside triphosphate hydrolases"/>
    <property type="match status" value="1"/>
</dbReference>